<evidence type="ECO:0000256" key="2">
    <source>
        <dbReference type="ARBA" id="ARBA00011458"/>
    </source>
</evidence>
<comment type="subunit">
    <text evidence="2 6">Part of the 30S ribosomal subunit.</text>
</comment>
<dbReference type="NCBIfam" id="TIGR00307">
    <property type="entry name" value="eS8"/>
    <property type="match status" value="1"/>
</dbReference>
<comment type="caution">
    <text evidence="7">The sequence shown here is derived from an EMBL/GenBank/DDBJ whole genome shotgun (WGS) entry which is preliminary data.</text>
</comment>
<evidence type="ECO:0000256" key="6">
    <source>
        <dbReference type="HAMAP-Rule" id="MF_00029"/>
    </source>
</evidence>
<dbReference type="PROSITE" id="PS01193">
    <property type="entry name" value="RIBOSOMAL_S8E"/>
    <property type="match status" value="1"/>
</dbReference>
<evidence type="ECO:0000256" key="1">
    <source>
        <dbReference type="ARBA" id="ARBA00005257"/>
    </source>
</evidence>
<dbReference type="InterPro" id="IPR022309">
    <property type="entry name" value="Ribosomal_Se8/biogenesis_NSA2"/>
</dbReference>
<accession>A0A8G2FXD3</accession>
<evidence type="ECO:0000256" key="4">
    <source>
        <dbReference type="ARBA" id="ARBA00023274"/>
    </source>
</evidence>
<keyword evidence="4 6" id="KW-0687">Ribonucleoprotein</keyword>
<dbReference type="CDD" id="cd11382">
    <property type="entry name" value="Ribosomal_S8e"/>
    <property type="match status" value="1"/>
</dbReference>
<dbReference type="InterPro" id="IPR001047">
    <property type="entry name" value="Ribosomal_eS8"/>
</dbReference>
<name>A0A8G2FXD3_PICTO</name>
<dbReference type="EMBL" id="FWYE01000003">
    <property type="protein sequence ID" value="SMD31193.1"/>
    <property type="molecule type" value="Genomic_DNA"/>
</dbReference>
<sequence length="141" mass="16064">MIIFKKVNISMINVLFMTIFQGRATRKPSGGKLRPNHSKRRYELGREPTLTRLGDRELRKIRSYGGNSKFALLRCDYANVYNPKDKTTRKVKINTVKENSADPHYVQRNIMNRGTVISTELGDARITSRPGQDGVINAVLL</sequence>
<dbReference type="Gene3D" id="2.40.10.310">
    <property type="match status" value="1"/>
</dbReference>
<dbReference type="GO" id="GO:0006412">
    <property type="term" value="P:translation"/>
    <property type="evidence" value="ECO:0007669"/>
    <property type="project" value="UniProtKB-UniRule"/>
</dbReference>
<evidence type="ECO:0000313" key="8">
    <source>
        <dbReference type="Proteomes" id="UP000192315"/>
    </source>
</evidence>
<dbReference type="InterPro" id="IPR018283">
    <property type="entry name" value="Ribosomal_eS8_CS"/>
</dbReference>
<dbReference type="GO" id="GO:1990904">
    <property type="term" value="C:ribonucleoprotein complex"/>
    <property type="evidence" value="ECO:0007669"/>
    <property type="project" value="UniProtKB-KW"/>
</dbReference>
<dbReference type="PANTHER" id="PTHR10394">
    <property type="entry name" value="40S RIBOSOMAL PROTEIN S8"/>
    <property type="match status" value="1"/>
</dbReference>
<dbReference type="AlphaFoldDB" id="A0A8G2FXD3"/>
<dbReference type="GO" id="GO:0003735">
    <property type="term" value="F:structural constituent of ribosome"/>
    <property type="evidence" value="ECO:0007669"/>
    <property type="project" value="InterPro"/>
</dbReference>
<keyword evidence="3 6" id="KW-0689">Ribosomal protein</keyword>
<dbReference type="Proteomes" id="UP000192315">
    <property type="component" value="Unassembled WGS sequence"/>
</dbReference>
<protein>
    <recommendedName>
        <fullName evidence="5 6">Small ribosomal subunit protein eS8</fullName>
    </recommendedName>
</protein>
<comment type="similarity">
    <text evidence="1 6">Belongs to the eukaryotic ribosomal protein eS8 family.</text>
</comment>
<dbReference type="InterPro" id="IPR020919">
    <property type="entry name" value="Ribosomal_protein_eS8_arc"/>
</dbReference>
<evidence type="ECO:0000313" key="7">
    <source>
        <dbReference type="EMBL" id="SMD31193.1"/>
    </source>
</evidence>
<gene>
    <name evidence="6" type="primary">rps8e</name>
    <name evidence="7" type="ORF">SAMN02745355_1116</name>
</gene>
<reference evidence="7 8" key="1">
    <citation type="submission" date="2017-04" db="EMBL/GenBank/DDBJ databases">
        <authorList>
            <person name="Varghese N."/>
            <person name="Submissions S."/>
        </authorList>
    </citation>
    <scope>NUCLEOTIDE SEQUENCE [LARGE SCALE GENOMIC DNA]</scope>
    <source>
        <strain evidence="7 8">DSM 9789</strain>
    </source>
</reference>
<evidence type="ECO:0000256" key="5">
    <source>
        <dbReference type="ARBA" id="ARBA00035277"/>
    </source>
</evidence>
<evidence type="ECO:0000256" key="3">
    <source>
        <dbReference type="ARBA" id="ARBA00022980"/>
    </source>
</evidence>
<dbReference type="GO" id="GO:0005840">
    <property type="term" value="C:ribosome"/>
    <property type="evidence" value="ECO:0007669"/>
    <property type="project" value="UniProtKB-KW"/>
</dbReference>
<dbReference type="HAMAP" id="MF_00029">
    <property type="entry name" value="Ribosomal_eS8"/>
    <property type="match status" value="1"/>
</dbReference>
<proteinExistence type="inferred from homology"/>
<organism evidence="7 8">
    <name type="scientific">Picrophilus torridus (strain ATCC 700027 / DSM 9790 / JCM 10055 / NBRC 100828 / KAW 2/3)</name>
    <dbReference type="NCBI Taxonomy" id="1122961"/>
    <lineage>
        <taxon>Archaea</taxon>
        <taxon>Methanobacteriati</taxon>
        <taxon>Thermoplasmatota</taxon>
        <taxon>Thermoplasmata</taxon>
        <taxon>Thermoplasmatales</taxon>
        <taxon>Picrophilaceae</taxon>
        <taxon>Picrophilus</taxon>
    </lineage>
</organism>
<dbReference type="Pfam" id="PF01201">
    <property type="entry name" value="Ribosomal_S8e"/>
    <property type="match status" value="1"/>
</dbReference>
<keyword evidence="8" id="KW-1185">Reference proteome</keyword>